<dbReference type="PANTHER" id="PTHR39683:SF4">
    <property type="entry name" value="COENZYME Q-BINDING PROTEIN COQ10 START DOMAIN-CONTAINING PROTEIN"/>
    <property type="match status" value="1"/>
</dbReference>
<comment type="caution">
    <text evidence="1">The sequence shown here is derived from an EMBL/GenBank/DDBJ whole genome shotgun (WGS) entry which is preliminary data.</text>
</comment>
<gene>
    <name evidence="1" type="ORF">BJZ21_002969</name>
</gene>
<dbReference type="EMBL" id="JACCBG010000001">
    <property type="protein sequence ID" value="NYD42886.1"/>
    <property type="molecule type" value="Genomic_DNA"/>
</dbReference>
<evidence type="ECO:0000313" key="1">
    <source>
        <dbReference type="EMBL" id="NYD42886.1"/>
    </source>
</evidence>
<organism evidence="1 2">
    <name type="scientific">Nocardioides panaciterrulae</name>
    <dbReference type="NCBI Taxonomy" id="661492"/>
    <lineage>
        <taxon>Bacteria</taxon>
        <taxon>Bacillati</taxon>
        <taxon>Actinomycetota</taxon>
        <taxon>Actinomycetes</taxon>
        <taxon>Propionibacteriales</taxon>
        <taxon>Nocardioidaceae</taxon>
        <taxon>Nocardioides</taxon>
    </lineage>
</organism>
<dbReference type="RefSeq" id="WP_179664465.1">
    <property type="nucleotide sequence ID" value="NZ_JACCBG010000001.1"/>
</dbReference>
<dbReference type="AlphaFoldDB" id="A0A7Y9E8M3"/>
<reference evidence="1 2" key="1">
    <citation type="submission" date="2020-07" db="EMBL/GenBank/DDBJ databases">
        <title>Sequencing the genomes of 1000 actinobacteria strains.</title>
        <authorList>
            <person name="Klenk H.-P."/>
        </authorList>
    </citation>
    <scope>NUCLEOTIDE SEQUENCE [LARGE SCALE GENOMIC DNA]</scope>
    <source>
        <strain evidence="1 2">DSM 21350</strain>
    </source>
</reference>
<dbReference type="Gene3D" id="3.30.530.20">
    <property type="match status" value="1"/>
</dbReference>
<proteinExistence type="predicted"/>
<dbReference type="PANTHER" id="PTHR39683">
    <property type="entry name" value="CONSERVED PROTEIN TB16.3"/>
    <property type="match status" value="1"/>
</dbReference>
<name>A0A7Y9E8M3_9ACTN</name>
<keyword evidence="2" id="KW-1185">Reference proteome</keyword>
<dbReference type="InterPro" id="IPR019587">
    <property type="entry name" value="Polyketide_cyclase/dehydratase"/>
</dbReference>
<sequence>MPTDSAIATVEVAAPLDGVLATLRDVERQVEWIPQIQEAELLEVYEDSGLPATARFKASATVGTDEYTLSYDHSDTTMSWTMVKGRLQTGQEGCWTLEDVGAGRTAVTYELTIHHNLPLPGFIRRRVIKGLVDDTLQGLAEHLAASYS</sequence>
<protein>
    <submittedName>
        <fullName evidence="1">Carbon monoxide dehydrogenase subunit G</fullName>
    </submittedName>
</protein>
<dbReference type="SUPFAM" id="SSF55961">
    <property type="entry name" value="Bet v1-like"/>
    <property type="match status" value="1"/>
</dbReference>
<dbReference type="InterPro" id="IPR023393">
    <property type="entry name" value="START-like_dom_sf"/>
</dbReference>
<accession>A0A7Y9E8M3</accession>
<dbReference type="Proteomes" id="UP000535511">
    <property type="component" value="Unassembled WGS sequence"/>
</dbReference>
<evidence type="ECO:0000313" key="2">
    <source>
        <dbReference type="Proteomes" id="UP000535511"/>
    </source>
</evidence>
<dbReference type="Pfam" id="PF10604">
    <property type="entry name" value="Polyketide_cyc2"/>
    <property type="match status" value="1"/>
</dbReference>